<reference evidence="1 2" key="1">
    <citation type="journal article" date="2019" name="Plant Biotechnol. J.">
        <title>The red bayberry genome and genetic basis of sex determination.</title>
        <authorList>
            <person name="Jia H.M."/>
            <person name="Jia H.J."/>
            <person name="Cai Q.L."/>
            <person name="Wang Y."/>
            <person name="Zhao H.B."/>
            <person name="Yang W.F."/>
            <person name="Wang G.Y."/>
            <person name="Li Y.H."/>
            <person name="Zhan D.L."/>
            <person name="Shen Y.T."/>
            <person name="Niu Q.F."/>
            <person name="Chang L."/>
            <person name="Qiu J."/>
            <person name="Zhao L."/>
            <person name="Xie H.B."/>
            <person name="Fu W.Y."/>
            <person name="Jin J."/>
            <person name="Li X.W."/>
            <person name="Jiao Y."/>
            <person name="Zhou C.C."/>
            <person name="Tu T."/>
            <person name="Chai C.Y."/>
            <person name="Gao J.L."/>
            <person name="Fan L.J."/>
            <person name="van de Weg E."/>
            <person name="Wang J.Y."/>
            <person name="Gao Z.S."/>
        </authorList>
    </citation>
    <scope>NUCLEOTIDE SEQUENCE [LARGE SCALE GENOMIC DNA]</scope>
    <source>
        <tissue evidence="1">Leaves</tissue>
    </source>
</reference>
<dbReference type="InterPro" id="IPR036397">
    <property type="entry name" value="RNaseH_sf"/>
</dbReference>
<accession>A0A6A1WH11</accession>
<dbReference type="InterPro" id="IPR012337">
    <property type="entry name" value="RNaseH-like_sf"/>
</dbReference>
<keyword evidence="2" id="KW-1185">Reference proteome</keyword>
<evidence type="ECO:0000313" key="1">
    <source>
        <dbReference type="EMBL" id="KAB1222948.1"/>
    </source>
</evidence>
<sequence length="174" mass="19768">MVIDKIRALYFKHSLAWNEVLRPTPPTLWRPPPDNVWKINFDVAVRNSYSFVAALLHPYPLPESIAAFLSDQKVIFVGTGDDSKFRRFLEWTETKGCKTAVDLGRFGAKVLKKPSLYGYCLIGLAKEVGLSFEQERRECGQVKLASHNAYASYQIAAKLLELLSKAKFLRKDCL</sequence>
<gene>
    <name evidence="1" type="ORF">CJ030_MR2G019467</name>
</gene>
<dbReference type="Proteomes" id="UP000516437">
    <property type="component" value="Chromosome 2"/>
</dbReference>
<dbReference type="GO" id="GO:0003676">
    <property type="term" value="F:nucleic acid binding"/>
    <property type="evidence" value="ECO:0007669"/>
    <property type="project" value="InterPro"/>
</dbReference>
<organism evidence="1 2">
    <name type="scientific">Morella rubra</name>
    <name type="common">Chinese bayberry</name>
    <dbReference type="NCBI Taxonomy" id="262757"/>
    <lineage>
        <taxon>Eukaryota</taxon>
        <taxon>Viridiplantae</taxon>
        <taxon>Streptophyta</taxon>
        <taxon>Embryophyta</taxon>
        <taxon>Tracheophyta</taxon>
        <taxon>Spermatophyta</taxon>
        <taxon>Magnoliopsida</taxon>
        <taxon>eudicotyledons</taxon>
        <taxon>Gunneridae</taxon>
        <taxon>Pentapetalae</taxon>
        <taxon>rosids</taxon>
        <taxon>fabids</taxon>
        <taxon>Fagales</taxon>
        <taxon>Myricaceae</taxon>
        <taxon>Morella</taxon>
    </lineage>
</organism>
<dbReference type="Gene3D" id="3.30.420.10">
    <property type="entry name" value="Ribonuclease H-like superfamily/Ribonuclease H"/>
    <property type="match status" value="1"/>
</dbReference>
<comment type="caution">
    <text evidence="1">The sequence shown here is derived from an EMBL/GenBank/DDBJ whole genome shotgun (WGS) entry which is preliminary data.</text>
</comment>
<name>A0A6A1WH11_9ROSI</name>
<dbReference type="AlphaFoldDB" id="A0A6A1WH11"/>
<dbReference type="SUPFAM" id="SSF53098">
    <property type="entry name" value="Ribonuclease H-like"/>
    <property type="match status" value="1"/>
</dbReference>
<proteinExistence type="predicted"/>
<protein>
    <submittedName>
        <fullName evidence="1">Uncharacterized protein</fullName>
    </submittedName>
</protein>
<evidence type="ECO:0000313" key="2">
    <source>
        <dbReference type="Proteomes" id="UP000516437"/>
    </source>
</evidence>
<dbReference type="OrthoDB" id="446462at2759"/>
<dbReference type="EMBL" id="RXIC02000020">
    <property type="protein sequence ID" value="KAB1222948.1"/>
    <property type="molecule type" value="Genomic_DNA"/>
</dbReference>